<dbReference type="Proteomes" id="UP000603141">
    <property type="component" value="Unassembled WGS sequence"/>
</dbReference>
<protein>
    <submittedName>
        <fullName evidence="2">Uncharacterized protein</fullName>
    </submittedName>
</protein>
<name>A0A934VVI4_9BACT</name>
<keyword evidence="1" id="KW-1133">Transmembrane helix</keyword>
<accession>A0A934VVI4</accession>
<evidence type="ECO:0000313" key="3">
    <source>
        <dbReference type="Proteomes" id="UP000603141"/>
    </source>
</evidence>
<dbReference type="RefSeq" id="WP_200269132.1">
    <property type="nucleotide sequence ID" value="NZ_JAENIJ010000008.1"/>
</dbReference>
<feature type="transmembrane region" description="Helical" evidence="1">
    <location>
        <begin position="272"/>
        <end position="291"/>
    </location>
</feature>
<sequence length="345" mass="38042">MKLPLLLLAVFTGSLLAEEMPLPRWLDGEREQAIKDGWIAGDQILNHGLAADPELEMSLLDSLKPVDVAPPTPEDLAESDAPLDPVPNEFLDAYFENRPTQFLIDPQGLLNADESASQLGFLKYHAGDSAIDLFVYVFGKIQEIPSEVRSEEFVERLFSTGRPAAVVFYYLGDPQRSEMALSPELSGKIALPEQRRAMESSVLKTMAKDDPAAQLKAFTMQMSIRLYWMERTLEGNFTPATPAVAEVSPVPEKPVSARVVLEENVVKFLKDWGPVAGCVLFVAIGVLVLAIHWRRRAQFVFADLDAEPRLGASHAAGVGAVISFASANLPPARQRDQMPDYLRRA</sequence>
<keyword evidence="1" id="KW-0472">Membrane</keyword>
<keyword evidence="1" id="KW-0812">Transmembrane</keyword>
<evidence type="ECO:0000256" key="1">
    <source>
        <dbReference type="SAM" id="Phobius"/>
    </source>
</evidence>
<dbReference type="EMBL" id="JAENIJ010000008">
    <property type="protein sequence ID" value="MBK1882215.1"/>
    <property type="molecule type" value="Genomic_DNA"/>
</dbReference>
<gene>
    <name evidence="2" type="ORF">JIN85_07305</name>
</gene>
<evidence type="ECO:0000313" key="2">
    <source>
        <dbReference type="EMBL" id="MBK1882215.1"/>
    </source>
</evidence>
<reference evidence="2" key="1">
    <citation type="submission" date="2021-01" db="EMBL/GenBank/DDBJ databases">
        <title>Modified the classification status of verrucomicrobia.</title>
        <authorList>
            <person name="Feng X."/>
        </authorList>
    </citation>
    <scope>NUCLEOTIDE SEQUENCE</scope>
    <source>
        <strain evidence="2">KCTC 22041</strain>
    </source>
</reference>
<proteinExistence type="predicted"/>
<dbReference type="AlphaFoldDB" id="A0A934VVI4"/>
<keyword evidence="3" id="KW-1185">Reference proteome</keyword>
<comment type="caution">
    <text evidence="2">The sequence shown here is derived from an EMBL/GenBank/DDBJ whole genome shotgun (WGS) entry which is preliminary data.</text>
</comment>
<organism evidence="2 3">
    <name type="scientific">Luteolibacter pohnpeiensis</name>
    <dbReference type="NCBI Taxonomy" id="454153"/>
    <lineage>
        <taxon>Bacteria</taxon>
        <taxon>Pseudomonadati</taxon>
        <taxon>Verrucomicrobiota</taxon>
        <taxon>Verrucomicrobiia</taxon>
        <taxon>Verrucomicrobiales</taxon>
        <taxon>Verrucomicrobiaceae</taxon>
        <taxon>Luteolibacter</taxon>
    </lineage>
</organism>